<protein>
    <submittedName>
        <fullName evidence="4">Uncharacterized protein</fullName>
    </submittedName>
</protein>
<dbReference type="Proteomes" id="UP001259832">
    <property type="component" value="Unassembled WGS sequence"/>
</dbReference>
<dbReference type="GO" id="GO:0003735">
    <property type="term" value="F:structural constituent of ribosome"/>
    <property type="evidence" value="ECO:0007669"/>
    <property type="project" value="InterPro"/>
</dbReference>
<dbReference type="GO" id="GO:1990904">
    <property type="term" value="C:ribonucleoprotein complex"/>
    <property type="evidence" value="ECO:0007669"/>
    <property type="project" value="UniProtKB-KW"/>
</dbReference>
<name>A0AAD9G3S4_9STRA</name>
<dbReference type="EMBL" id="JASMQC010000034">
    <property type="protein sequence ID" value="KAK1931457.1"/>
    <property type="molecule type" value="Genomic_DNA"/>
</dbReference>
<evidence type="ECO:0000256" key="1">
    <source>
        <dbReference type="ARBA" id="ARBA00006640"/>
    </source>
</evidence>
<dbReference type="InterPro" id="IPR001911">
    <property type="entry name" value="Ribosomal_bS21"/>
</dbReference>
<organism evidence="4 5">
    <name type="scientific">Phytophthora citrophthora</name>
    <dbReference type="NCBI Taxonomy" id="4793"/>
    <lineage>
        <taxon>Eukaryota</taxon>
        <taxon>Sar</taxon>
        <taxon>Stramenopiles</taxon>
        <taxon>Oomycota</taxon>
        <taxon>Peronosporomycetes</taxon>
        <taxon>Peronosporales</taxon>
        <taxon>Peronosporaceae</taxon>
        <taxon>Phytophthora</taxon>
    </lineage>
</organism>
<keyword evidence="2" id="KW-0689">Ribosomal protein</keyword>
<evidence type="ECO:0000256" key="3">
    <source>
        <dbReference type="ARBA" id="ARBA00023274"/>
    </source>
</evidence>
<reference evidence="4" key="1">
    <citation type="submission" date="2023-08" db="EMBL/GenBank/DDBJ databases">
        <title>Reference Genome Resource for the Citrus Pathogen Phytophthora citrophthora.</title>
        <authorList>
            <person name="Moller H."/>
            <person name="Coetzee B."/>
            <person name="Rose L.J."/>
            <person name="Van Niekerk J.M."/>
        </authorList>
    </citation>
    <scope>NUCLEOTIDE SEQUENCE</scope>
    <source>
        <strain evidence="4">STE-U-9442</strain>
    </source>
</reference>
<evidence type="ECO:0000313" key="5">
    <source>
        <dbReference type="Proteomes" id="UP001259832"/>
    </source>
</evidence>
<dbReference type="Pfam" id="PF01165">
    <property type="entry name" value="Ribosomal_S21"/>
    <property type="match status" value="1"/>
</dbReference>
<dbReference type="GO" id="GO:0006412">
    <property type="term" value="P:translation"/>
    <property type="evidence" value="ECO:0007669"/>
    <property type="project" value="InterPro"/>
</dbReference>
<sequence length="185" mass="21658">MMSALMRSAARRPTAMLGQQQRSLWAKVHEGQDAARVASRMQTILAEDGTLKTLALKRFHEKKWQKRKRKAEEQNIRRANRRVGSMIDFILRRKRSYAVFKTVRLLNRIKLTCGFCVAAQGTLSWRGRRAESIYYIRLEEQREAENIVNEHGRWALYSVADMLFGQVQVEEFIKDVAVLARDMWT</sequence>
<keyword evidence="5" id="KW-1185">Reference proteome</keyword>
<proteinExistence type="inferred from homology"/>
<accession>A0AAD9G3S4</accession>
<evidence type="ECO:0000313" key="4">
    <source>
        <dbReference type="EMBL" id="KAK1931457.1"/>
    </source>
</evidence>
<gene>
    <name evidence="4" type="ORF">P3T76_013213</name>
</gene>
<keyword evidence="3" id="KW-0687">Ribonucleoprotein</keyword>
<dbReference type="AlphaFoldDB" id="A0AAD9G3S4"/>
<evidence type="ECO:0000256" key="2">
    <source>
        <dbReference type="ARBA" id="ARBA00022980"/>
    </source>
</evidence>
<comment type="similarity">
    <text evidence="1">Belongs to the bacterial ribosomal protein bS21 family.</text>
</comment>
<dbReference type="GO" id="GO:0005840">
    <property type="term" value="C:ribosome"/>
    <property type="evidence" value="ECO:0007669"/>
    <property type="project" value="UniProtKB-KW"/>
</dbReference>
<comment type="caution">
    <text evidence="4">The sequence shown here is derived from an EMBL/GenBank/DDBJ whole genome shotgun (WGS) entry which is preliminary data.</text>
</comment>